<feature type="transmembrane region" description="Helical" evidence="8">
    <location>
        <begin position="264"/>
        <end position="286"/>
    </location>
</feature>
<comment type="subcellular location">
    <subcellularLocation>
        <location evidence="1">Cell membrane</location>
        <topology evidence="1">Multi-pass membrane protein</topology>
    </subcellularLocation>
</comment>
<evidence type="ECO:0000313" key="10">
    <source>
        <dbReference type="EMBL" id="MFD0916462.1"/>
    </source>
</evidence>
<dbReference type="InterPro" id="IPR002656">
    <property type="entry name" value="Acyl_transf_3_dom"/>
</dbReference>
<evidence type="ECO:0000256" key="5">
    <source>
        <dbReference type="ARBA" id="ARBA00022989"/>
    </source>
</evidence>
<feature type="transmembrane region" description="Helical" evidence="8">
    <location>
        <begin position="5"/>
        <end position="24"/>
    </location>
</feature>
<name>A0ABW3FFT4_9HYPH</name>
<dbReference type="InterPro" id="IPR036514">
    <property type="entry name" value="SGNH_hydro_sf"/>
</dbReference>
<evidence type="ECO:0000256" key="4">
    <source>
        <dbReference type="ARBA" id="ARBA00022692"/>
    </source>
</evidence>
<feature type="domain" description="Acyltransferase 3" evidence="9">
    <location>
        <begin position="2"/>
        <end position="312"/>
    </location>
</feature>
<dbReference type="PANTHER" id="PTHR23028">
    <property type="entry name" value="ACETYLTRANSFERASE"/>
    <property type="match status" value="1"/>
</dbReference>
<evidence type="ECO:0000313" key="11">
    <source>
        <dbReference type="Proteomes" id="UP001597101"/>
    </source>
</evidence>
<keyword evidence="3" id="KW-0808">Transferase</keyword>
<evidence type="ECO:0000256" key="6">
    <source>
        <dbReference type="ARBA" id="ARBA00023136"/>
    </source>
</evidence>
<evidence type="ECO:0000256" key="7">
    <source>
        <dbReference type="ARBA" id="ARBA00023315"/>
    </source>
</evidence>
<evidence type="ECO:0000256" key="1">
    <source>
        <dbReference type="ARBA" id="ARBA00004651"/>
    </source>
</evidence>
<comment type="caution">
    <text evidence="10">The sequence shown here is derived from an EMBL/GenBank/DDBJ whole genome shotgun (WGS) entry which is preliminary data.</text>
</comment>
<evidence type="ECO:0000259" key="9">
    <source>
        <dbReference type="Pfam" id="PF01757"/>
    </source>
</evidence>
<dbReference type="InterPro" id="IPR050879">
    <property type="entry name" value="Acyltransferase_3"/>
</dbReference>
<dbReference type="SUPFAM" id="SSF52266">
    <property type="entry name" value="SGNH hydrolase"/>
    <property type="match status" value="1"/>
</dbReference>
<sequence>MLRGLAALGVAVPHIILLFGHAVVWESVSIIAVEIFFALSGFVLAPQVIKLHNNATNYNLWVFFLRRWVRTITPYAIALFLIALLTSNLFSVDFIKKLLFLDTLVSVPTNDFFAISWSLAVEEWYYVGVALLVFVFRNSRLATIFVSAVIVLFFVKSIGMVIDDDWTISVRRATIYRLDAIAFGFLLFIWHQRITRSVAITSLFTFGSVGLVLALLWGFKANLGGAGDLFMLLAIYGLSIFSLSVVHLTFLTNPFFANGLAARVSNFLGAISYPVYLFHLPIAYAVHKLGLSLVPTLILATGLVVLFSWLFHTLIETVFIDRRPSYATGDTAESQVDEVTPFFRKAGVIAACVAGVVVVSELASYVYLKAKRSDYAFTPFYESGELKRRGTRFVLEGIDPNLGFAHPRVMDYDTKAYGVSITPGFGVHRPKQGDYFKIVVLGGSTSDPYLAVRRKEPPWSLFLYNHCRKTGNCGIWNGAVGGFGSNQDLLKFIRDVVPIKPDLVVSLHGSNELNRVDRSPFSTLYQIQQARAEAERSQWWASGWFPNVLGALALSRDGNTRPFAKRNIYLGHRYDRSKFENWRANVTMMDAIARSQGTRYVSVLQPLIGGDSYPNAKKVFGYTARNSAYYESVRDFYENARRFCETVDYCLDVSQLFNDTDEEVYNDIRHPSKLGYELIAAEVAKQLREKGLMP</sequence>
<dbReference type="GO" id="GO:0016746">
    <property type="term" value="F:acyltransferase activity"/>
    <property type="evidence" value="ECO:0007669"/>
    <property type="project" value="UniProtKB-KW"/>
</dbReference>
<reference evidence="11" key="1">
    <citation type="journal article" date="2019" name="Int. J. Syst. Evol. Microbiol.">
        <title>The Global Catalogue of Microorganisms (GCM) 10K type strain sequencing project: providing services to taxonomists for standard genome sequencing and annotation.</title>
        <authorList>
            <consortium name="The Broad Institute Genomics Platform"/>
            <consortium name="The Broad Institute Genome Sequencing Center for Infectious Disease"/>
            <person name="Wu L."/>
            <person name="Ma J."/>
        </authorList>
    </citation>
    <scope>NUCLEOTIDE SEQUENCE [LARGE SCALE GENOMIC DNA]</scope>
    <source>
        <strain evidence="11">CCUG 60023</strain>
    </source>
</reference>
<feature type="transmembrane region" description="Helical" evidence="8">
    <location>
        <begin position="174"/>
        <end position="191"/>
    </location>
</feature>
<evidence type="ECO:0000256" key="3">
    <source>
        <dbReference type="ARBA" id="ARBA00022679"/>
    </source>
</evidence>
<keyword evidence="7 10" id="KW-0012">Acyltransferase</keyword>
<feature type="transmembrane region" description="Helical" evidence="8">
    <location>
        <begin position="72"/>
        <end position="92"/>
    </location>
</feature>
<organism evidence="10 11">
    <name type="scientific">Pseudahrensia aquimaris</name>
    <dbReference type="NCBI Taxonomy" id="744461"/>
    <lineage>
        <taxon>Bacteria</taxon>
        <taxon>Pseudomonadati</taxon>
        <taxon>Pseudomonadota</taxon>
        <taxon>Alphaproteobacteria</taxon>
        <taxon>Hyphomicrobiales</taxon>
        <taxon>Ahrensiaceae</taxon>
        <taxon>Pseudahrensia</taxon>
    </lineage>
</organism>
<keyword evidence="11" id="KW-1185">Reference proteome</keyword>
<dbReference type="Pfam" id="PF01757">
    <property type="entry name" value="Acyl_transf_3"/>
    <property type="match status" value="1"/>
</dbReference>
<feature type="transmembrane region" description="Helical" evidence="8">
    <location>
        <begin position="198"/>
        <end position="217"/>
    </location>
</feature>
<dbReference type="Proteomes" id="UP001597101">
    <property type="component" value="Unassembled WGS sequence"/>
</dbReference>
<evidence type="ECO:0000256" key="2">
    <source>
        <dbReference type="ARBA" id="ARBA00022475"/>
    </source>
</evidence>
<feature type="transmembrane region" description="Helical" evidence="8">
    <location>
        <begin position="348"/>
        <end position="368"/>
    </location>
</feature>
<feature type="transmembrane region" description="Helical" evidence="8">
    <location>
        <begin position="292"/>
        <end position="315"/>
    </location>
</feature>
<evidence type="ECO:0000256" key="8">
    <source>
        <dbReference type="SAM" id="Phobius"/>
    </source>
</evidence>
<dbReference type="Gene3D" id="3.40.50.1110">
    <property type="entry name" value="SGNH hydrolase"/>
    <property type="match status" value="1"/>
</dbReference>
<feature type="transmembrane region" description="Helical" evidence="8">
    <location>
        <begin position="30"/>
        <end position="51"/>
    </location>
</feature>
<keyword evidence="4 8" id="KW-0812">Transmembrane</keyword>
<protein>
    <submittedName>
        <fullName evidence="10">Acyltransferase family protein</fullName>
    </submittedName>
</protein>
<gene>
    <name evidence="10" type="ORF">ACFQ14_08590</name>
</gene>
<accession>A0ABW3FFT4</accession>
<keyword evidence="6 8" id="KW-0472">Membrane</keyword>
<proteinExistence type="predicted"/>
<dbReference type="PANTHER" id="PTHR23028:SF53">
    <property type="entry name" value="ACYL_TRANSF_3 DOMAIN-CONTAINING PROTEIN"/>
    <property type="match status" value="1"/>
</dbReference>
<keyword evidence="2" id="KW-1003">Cell membrane</keyword>
<keyword evidence="5 8" id="KW-1133">Transmembrane helix</keyword>
<dbReference type="EMBL" id="JBHTJV010000006">
    <property type="protein sequence ID" value="MFD0916462.1"/>
    <property type="molecule type" value="Genomic_DNA"/>
</dbReference>
<feature type="transmembrane region" description="Helical" evidence="8">
    <location>
        <begin position="141"/>
        <end position="162"/>
    </location>
</feature>
<feature type="transmembrane region" description="Helical" evidence="8">
    <location>
        <begin position="229"/>
        <end position="252"/>
    </location>
</feature>
<feature type="transmembrane region" description="Helical" evidence="8">
    <location>
        <begin position="112"/>
        <end position="134"/>
    </location>
</feature>
<dbReference type="RefSeq" id="WP_377212325.1">
    <property type="nucleotide sequence ID" value="NZ_JBHTJV010000006.1"/>
</dbReference>